<dbReference type="RefSeq" id="XP_070899951.1">
    <property type="nucleotide sequence ID" value="XM_071045358.1"/>
</dbReference>
<dbReference type="GeneID" id="98160522"/>
<protein>
    <submittedName>
        <fullName evidence="3">Uncharacterized protein</fullName>
    </submittedName>
</protein>
<feature type="region of interest" description="Disordered" evidence="2">
    <location>
        <begin position="1"/>
        <end position="77"/>
    </location>
</feature>
<keyword evidence="4" id="KW-1185">Reference proteome</keyword>
<organism evidence="3 4">
    <name type="scientific">Aspergillus pseudodeflectus</name>
    <dbReference type="NCBI Taxonomy" id="176178"/>
    <lineage>
        <taxon>Eukaryota</taxon>
        <taxon>Fungi</taxon>
        <taxon>Dikarya</taxon>
        <taxon>Ascomycota</taxon>
        <taxon>Pezizomycotina</taxon>
        <taxon>Eurotiomycetes</taxon>
        <taxon>Eurotiomycetidae</taxon>
        <taxon>Eurotiales</taxon>
        <taxon>Aspergillaceae</taxon>
        <taxon>Aspergillus</taxon>
        <taxon>Aspergillus subgen. Nidulantes</taxon>
    </lineage>
</organism>
<evidence type="ECO:0000256" key="1">
    <source>
        <dbReference type="SAM" id="Coils"/>
    </source>
</evidence>
<evidence type="ECO:0000313" key="3">
    <source>
        <dbReference type="EMBL" id="KAL2851694.1"/>
    </source>
</evidence>
<gene>
    <name evidence="3" type="ORF">BJX68DRAFT_265938</name>
</gene>
<feature type="coiled-coil region" evidence="1">
    <location>
        <begin position="79"/>
        <end position="173"/>
    </location>
</feature>
<evidence type="ECO:0000256" key="2">
    <source>
        <dbReference type="SAM" id="MobiDB-lite"/>
    </source>
</evidence>
<name>A0ABR4KHE4_9EURO</name>
<dbReference type="Proteomes" id="UP001610444">
    <property type="component" value="Unassembled WGS sequence"/>
</dbReference>
<sequence>MDRVDRRAAVDGESDQDMEVLSGMTPTVDANDPSGRPNPAIPASSLPREPHQIPSDGSVVPPRPRRPTETLDGDGGTMVDRLRKKLLSAKNAYKSLARETEAAYAECEKLGEQLKTANQSIQRLQRCLDGQEINSDMRISELENRTVALQSALQDTQRERDKLQNDVRVAQEGALQSMKKEGHICMEDREVREQLSKMSDRFIAWAKKHSIDGASALESVSETELNMIIQSLHGYCIQEKWSQFRSKLPSLFRKMPLLLVQASISNNILRTMFTNPFFLFPVGPDYTSCPSPSQMAKLYGMIKNGKEADGHIWRSQTLQALRTARTDTKSGTDSIIPRLRDAFGLGLAMEFLDSPVGALLRPVDGEADKVSRVEGLAKLIHGAADLAFSLWMQRTTIACYGLGSMRVFSSDQTFMTPHRLHHLDDDDESLDGHRVVLVTQPLIVARGDENGEDYDSYKIWANGTVCVEE</sequence>
<reference evidence="3 4" key="1">
    <citation type="submission" date="2024-07" db="EMBL/GenBank/DDBJ databases">
        <title>Section-level genome sequencing and comparative genomics of Aspergillus sections Usti and Cavernicolus.</title>
        <authorList>
            <consortium name="Lawrence Berkeley National Laboratory"/>
            <person name="Nybo J.L."/>
            <person name="Vesth T.C."/>
            <person name="Theobald S."/>
            <person name="Frisvad J.C."/>
            <person name="Larsen T.O."/>
            <person name="Kjaerboelling I."/>
            <person name="Rothschild-Mancinelli K."/>
            <person name="Lyhne E.K."/>
            <person name="Kogle M.E."/>
            <person name="Barry K."/>
            <person name="Clum A."/>
            <person name="Na H."/>
            <person name="Ledsgaard L."/>
            <person name="Lin J."/>
            <person name="Lipzen A."/>
            <person name="Kuo A."/>
            <person name="Riley R."/>
            <person name="Mondo S."/>
            <person name="LaButti K."/>
            <person name="Haridas S."/>
            <person name="Pangalinan J."/>
            <person name="Salamov A.A."/>
            <person name="Simmons B.A."/>
            <person name="Magnuson J.K."/>
            <person name="Chen J."/>
            <person name="Drula E."/>
            <person name="Henrissat B."/>
            <person name="Wiebenga A."/>
            <person name="Lubbers R.J."/>
            <person name="Gomes A.C."/>
            <person name="Macurrencykelacurrency M.R."/>
            <person name="Stajich J."/>
            <person name="Grigoriev I.V."/>
            <person name="Mortensen U.H."/>
            <person name="De vries R.P."/>
            <person name="Baker S.E."/>
            <person name="Andersen M.R."/>
        </authorList>
    </citation>
    <scope>NUCLEOTIDE SEQUENCE [LARGE SCALE GENOMIC DNA]</scope>
    <source>
        <strain evidence="3 4">CBS 756.74</strain>
    </source>
</reference>
<proteinExistence type="predicted"/>
<dbReference type="EMBL" id="JBFXLR010000017">
    <property type="protein sequence ID" value="KAL2851694.1"/>
    <property type="molecule type" value="Genomic_DNA"/>
</dbReference>
<feature type="compositionally biased region" description="Basic and acidic residues" evidence="2">
    <location>
        <begin position="1"/>
        <end position="10"/>
    </location>
</feature>
<evidence type="ECO:0000313" key="4">
    <source>
        <dbReference type="Proteomes" id="UP001610444"/>
    </source>
</evidence>
<accession>A0ABR4KHE4</accession>
<comment type="caution">
    <text evidence="3">The sequence shown here is derived from an EMBL/GenBank/DDBJ whole genome shotgun (WGS) entry which is preliminary data.</text>
</comment>
<keyword evidence="1" id="KW-0175">Coiled coil</keyword>